<evidence type="ECO:0000256" key="2">
    <source>
        <dbReference type="SAM" id="Phobius"/>
    </source>
</evidence>
<keyword evidence="2" id="KW-1133">Transmembrane helix</keyword>
<dbReference type="InterPro" id="IPR028994">
    <property type="entry name" value="Integrin_alpha_N"/>
</dbReference>
<organism evidence="3 4">
    <name type="scientific">Candidatus Thermokryptus mobilis</name>
    <dbReference type="NCBI Taxonomy" id="1643428"/>
    <lineage>
        <taxon>Bacteria</taxon>
        <taxon>Pseudomonadati</taxon>
        <taxon>Candidatus Kryptoniota</taxon>
        <taxon>Candidatus Thermokryptus</taxon>
    </lineage>
</organism>
<gene>
    <name evidence="3" type="ORF">JGI1_02187</name>
</gene>
<keyword evidence="2" id="KW-0472">Membrane</keyword>
<accession>A0A0S4ND68</accession>
<dbReference type="STRING" id="1643428.GCA_001442855_02139"/>
<evidence type="ECO:0000313" key="4">
    <source>
        <dbReference type="Proteomes" id="UP000320623"/>
    </source>
</evidence>
<evidence type="ECO:0000313" key="3">
    <source>
        <dbReference type="EMBL" id="CUU08825.1"/>
    </source>
</evidence>
<dbReference type="EMBL" id="FAOO01000025">
    <property type="protein sequence ID" value="CUU08825.1"/>
    <property type="molecule type" value="Genomic_DNA"/>
</dbReference>
<keyword evidence="4" id="KW-1185">Reference proteome</keyword>
<dbReference type="OrthoDB" id="111411at2"/>
<keyword evidence="1" id="KW-0732">Signal</keyword>
<proteinExistence type="predicted"/>
<dbReference type="PANTHER" id="PTHR46580:SF4">
    <property type="entry name" value="ATP_GTP-BINDING PROTEIN"/>
    <property type="match status" value="1"/>
</dbReference>
<name>A0A0S4ND68_9BACT</name>
<dbReference type="Proteomes" id="UP000320623">
    <property type="component" value="Unassembled WGS sequence"/>
</dbReference>
<dbReference type="RefSeq" id="WP_140945890.1">
    <property type="nucleotide sequence ID" value="NZ_FAOO01000025.1"/>
</dbReference>
<protein>
    <submittedName>
        <fullName evidence="3">FG-GAP repeat-containing protein</fullName>
    </submittedName>
</protein>
<keyword evidence="2" id="KW-0812">Transmembrane</keyword>
<dbReference type="SUPFAM" id="SSF69318">
    <property type="entry name" value="Integrin alpha N-terminal domain"/>
    <property type="match status" value="3"/>
</dbReference>
<dbReference type="Pfam" id="PF13517">
    <property type="entry name" value="FG-GAP_3"/>
    <property type="match status" value="3"/>
</dbReference>
<dbReference type="PANTHER" id="PTHR46580">
    <property type="entry name" value="SENSOR KINASE-RELATED"/>
    <property type="match status" value="1"/>
</dbReference>
<reference evidence="4" key="1">
    <citation type="submission" date="2015-11" db="EMBL/GenBank/DDBJ databases">
        <authorList>
            <person name="Varghese N."/>
        </authorList>
    </citation>
    <scope>NUCLEOTIDE SEQUENCE [LARGE SCALE GENOMIC DNA]</scope>
</reference>
<dbReference type="Gene3D" id="2.130.10.130">
    <property type="entry name" value="Integrin alpha, N-terminal"/>
    <property type="match status" value="2"/>
</dbReference>
<evidence type="ECO:0000256" key="1">
    <source>
        <dbReference type="ARBA" id="ARBA00022729"/>
    </source>
</evidence>
<sequence>MLIKSEVQLNRLFFILFAFYFEFLTAQNRIFPAFYLKEFQLSGGVSRFSIGDIDGDAMPDIGVISGKSITCFKNDNGSLNFYTNFQLKDKATDLKVEDLDGDGWGEILTVYKSNSIIEIFKGDTIGFKRFSSVTTSVNPEIIEISDIDLNGFKDIVATGKLMLGISVNYQIQKDDFSSPVNFFPKIPLRKIKLIDLNYDGVPDIAGIDWLNNSLIISYGRGDGKFGRMYSFQLPEEPTDFAVADINNDGFFDYAIAFFYLNEVQIYITTQSGITSRFQFKIPKPSMITVGDINGDSLKDVIIGNGEKLFVFINRISSFERYEFSGQNVSQVECCDFDIDGRDEIVMLDSSENKLLVFYHADKFTFTDDFSLVVGLNFADCVVSDLDRNGVSDLTLIGDGETFLFAFRKEDGFNFSSENIGKFFTDMKFLSFADYNYFFCANYSTGDVSLFRLNDKKKLSEIFRYNFDKPMPVFVGVSADSSIFTFLTVSDSNLLIMKINDISSFDEFTIKELDSVKVMASAVADLNNDGYFDLVVVAKDTSNIKMSVFLRSGEGKYVRNFSTNLNRMIKRVFIFISDFNGDGFNDILAYYDYSVSRASDGEINLFINDGSGKFRKRVRIDTHVYLSSAKMLKIADLNGDFKKDFALFDRMRGSVYIYINKDEKFEKFNAGGFKGKFNYLGVVDLDFDGFLDLFLINSASGSVKFIINNKGQF</sequence>
<dbReference type="InterPro" id="IPR013517">
    <property type="entry name" value="FG-GAP"/>
</dbReference>
<dbReference type="AlphaFoldDB" id="A0A0S4ND68"/>
<feature type="transmembrane region" description="Helical" evidence="2">
    <location>
        <begin position="12"/>
        <end position="31"/>
    </location>
</feature>